<name>A0A8B2NHU5_9HYPH</name>
<dbReference type="GO" id="GO:0008233">
    <property type="term" value="F:peptidase activity"/>
    <property type="evidence" value="ECO:0007669"/>
    <property type="project" value="UniProtKB-KW"/>
</dbReference>
<dbReference type="Pfam" id="PF04586">
    <property type="entry name" value="Peptidase_S78"/>
    <property type="match status" value="1"/>
</dbReference>
<protein>
    <submittedName>
        <fullName evidence="7">Phage major capsid protein</fullName>
    </submittedName>
</protein>
<feature type="domain" description="Phage capsid-like C-terminal" evidence="6">
    <location>
        <begin position="246"/>
        <end position="516"/>
    </location>
</feature>
<evidence type="ECO:0000259" key="6">
    <source>
        <dbReference type="Pfam" id="PF05065"/>
    </source>
</evidence>
<dbReference type="Proteomes" id="UP000249590">
    <property type="component" value="Unassembled WGS sequence"/>
</dbReference>
<evidence type="ECO:0000313" key="7">
    <source>
        <dbReference type="EMBL" id="RAH97624.1"/>
    </source>
</evidence>
<dbReference type="GO" id="GO:0006508">
    <property type="term" value="P:proteolysis"/>
    <property type="evidence" value="ECO:0007669"/>
    <property type="project" value="UniProtKB-KW"/>
</dbReference>
<organism evidence="7 8">
    <name type="scientific">Acuticoccus sediminis</name>
    <dbReference type="NCBI Taxonomy" id="2184697"/>
    <lineage>
        <taxon>Bacteria</taxon>
        <taxon>Pseudomonadati</taxon>
        <taxon>Pseudomonadota</taxon>
        <taxon>Alphaproteobacteria</taxon>
        <taxon>Hyphomicrobiales</taxon>
        <taxon>Amorphaceae</taxon>
        <taxon>Acuticoccus</taxon>
    </lineage>
</organism>
<dbReference type="InterPro" id="IPR024455">
    <property type="entry name" value="Phage_capsid"/>
</dbReference>
<evidence type="ECO:0000313" key="8">
    <source>
        <dbReference type="Proteomes" id="UP000249590"/>
    </source>
</evidence>
<dbReference type="Gene3D" id="3.30.2400.10">
    <property type="entry name" value="Major capsid protein gp5"/>
    <property type="match status" value="1"/>
</dbReference>
<dbReference type="Pfam" id="PF05065">
    <property type="entry name" value="Phage_capsid"/>
    <property type="match status" value="1"/>
</dbReference>
<dbReference type="NCBIfam" id="TIGR01554">
    <property type="entry name" value="major_cap_HK97"/>
    <property type="match status" value="1"/>
</dbReference>
<dbReference type="SUPFAM" id="SSF56563">
    <property type="entry name" value="Major capsid protein gp5"/>
    <property type="match status" value="1"/>
</dbReference>
<dbReference type="AlphaFoldDB" id="A0A8B2NHU5"/>
<dbReference type="InterPro" id="IPR054613">
    <property type="entry name" value="Peptidase_S78_dom"/>
</dbReference>
<evidence type="ECO:0000256" key="1">
    <source>
        <dbReference type="ARBA" id="ARBA00004328"/>
    </source>
</evidence>
<comment type="subcellular location">
    <subcellularLocation>
        <location evidence="1">Virion</location>
    </subcellularLocation>
</comment>
<proteinExistence type="predicted"/>
<dbReference type="RefSeq" id="WP_111351423.1">
    <property type="nucleotide sequence ID" value="NZ_QHHQ01000008.1"/>
</dbReference>
<keyword evidence="4" id="KW-0378">Hydrolase</keyword>
<sequence>MSEVIEIKAAFTTGDTGDIEGIAWPFGKADRVGDVIEKGAFAGAPTSLPMLWAHDQSQVIGVWTSIIEGQKGLELKGHLLINDVAKAREVHAMVRAGAASGLSIGFQTKSATPIRGGGRTIRSVDLLECSVVAVPANADARITSIKSNSLSNQDVTPMDNEVIEDEAETVDLAETISELKASLAETTKAFDALKTDHQKLATRLNRPGVITAKTEDAAETETKAFRAFVAGDQKALSVTGDSGGKGGVLAPATFQATVQRLLIEASPFRQFASVMTIGAPSIELPVQDSAVQVSWVGENETRPDTDAAFSTLTIDTFGMGAQVSISNDLIADSQVDIMSIIASDFAKQAAKAEGLAFLDGDGTKKPTGLLRNANVAVQDATGTTLAIDDIVDLTVSLPNEYARSSKLFMNRKTRAALRKLALAEAPDAWGDSLAAGTPSTFLGFPIIELPDLDDVAADATPILFGDLAQTFRVVDRAGLTLFSDPYTKAANNMTVVHVNRRVGGAVINPDAMTFYTMAAA</sequence>
<accession>A0A8B2NHU5</accession>
<gene>
    <name evidence="7" type="ORF">DLJ53_27605</name>
</gene>
<feature type="domain" description="Prohead serine protease" evidence="5">
    <location>
        <begin position="14"/>
        <end position="151"/>
    </location>
</feature>
<dbReference type="EMBL" id="QHHQ01000008">
    <property type="protein sequence ID" value="RAH97624.1"/>
    <property type="molecule type" value="Genomic_DNA"/>
</dbReference>
<comment type="caution">
    <text evidence="7">The sequence shown here is derived from an EMBL/GenBank/DDBJ whole genome shotgun (WGS) entry which is preliminary data.</text>
</comment>
<reference evidence="7 8" key="1">
    <citation type="submission" date="2018-05" db="EMBL/GenBank/DDBJ databases">
        <title>Acuticoccus sediminis sp. nov., isolated from deep-sea sediment of Indian Ocean.</title>
        <authorList>
            <person name="Liu X."/>
            <person name="Lai Q."/>
            <person name="Du Y."/>
            <person name="Sun F."/>
            <person name="Zhang X."/>
            <person name="Wang S."/>
            <person name="Shao Z."/>
        </authorList>
    </citation>
    <scope>NUCLEOTIDE SEQUENCE [LARGE SCALE GENOMIC DNA]</scope>
    <source>
        <strain evidence="7 8">PTG4-2</strain>
    </source>
</reference>
<dbReference type="OrthoDB" id="9786516at2"/>
<keyword evidence="2" id="KW-1188">Viral release from host cell</keyword>
<dbReference type="InterPro" id="IPR006433">
    <property type="entry name" value="Prohead_protease"/>
</dbReference>
<evidence type="ECO:0000256" key="2">
    <source>
        <dbReference type="ARBA" id="ARBA00022612"/>
    </source>
</evidence>
<keyword evidence="3" id="KW-0645">Protease</keyword>
<evidence type="ECO:0000256" key="3">
    <source>
        <dbReference type="ARBA" id="ARBA00022670"/>
    </source>
</evidence>
<evidence type="ECO:0000256" key="4">
    <source>
        <dbReference type="ARBA" id="ARBA00022801"/>
    </source>
</evidence>
<dbReference type="InterPro" id="IPR054612">
    <property type="entry name" value="Phage_capsid-like_C"/>
</dbReference>
<dbReference type="NCBIfam" id="TIGR01543">
    <property type="entry name" value="proheadase_HK97"/>
    <property type="match status" value="1"/>
</dbReference>
<evidence type="ECO:0000259" key="5">
    <source>
        <dbReference type="Pfam" id="PF04586"/>
    </source>
</evidence>
<keyword evidence="8" id="KW-1185">Reference proteome</keyword>